<keyword evidence="4" id="KW-0813">Transport</keyword>
<keyword evidence="3" id="KW-0288">FMN</keyword>
<sequence length="156" mass="16858">MARISILVGSVYGGAEFTAEQVCQALRDHGHQVAVSEAQSAQELLAEGSDAWLVITSTTGCGDLPDNLFPLFLSLKEQFPLLPKLRYGVIALGDSSYGETFCGAGRQFDELLAELTAVRVGERLQIDACETMEPEQVALPWVVSWQVQLSEALAEA</sequence>
<keyword evidence="2" id="KW-0285">Flavoprotein</keyword>
<gene>
    <name evidence="6" type="ORF">FCL40_06140</name>
</gene>
<reference evidence="6 7" key="1">
    <citation type="submission" date="2019-04" db="EMBL/GenBank/DDBJ databases">
        <authorList>
            <person name="Hwang J.C."/>
        </authorList>
    </citation>
    <scope>NUCLEOTIDE SEQUENCE [LARGE SCALE GENOMIC DNA]</scope>
    <source>
        <strain evidence="6 7">IMCC35001</strain>
    </source>
</reference>
<dbReference type="AlphaFoldDB" id="A0A4U1BF54"/>
<dbReference type="InterPro" id="IPR029039">
    <property type="entry name" value="Flavoprotein-like_sf"/>
</dbReference>
<dbReference type="SUPFAM" id="SSF52218">
    <property type="entry name" value="Flavoproteins"/>
    <property type="match status" value="1"/>
</dbReference>
<evidence type="ECO:0000259" key="5">
    <source>
        <dbReference type="PROSITE" id="PS50902"/>
    </source>
</evidence>
<evidence type="ECO:0000313" key="7">
    <source>
        <dbReference type="Proteomes" id="UP000305674"/>
    </source>
</evidence>
<accession>A0A4U1BF54</accession>
<dbReference type="PROSITE" id="PS50902">
    <property type="entry name" value="FLAVODOXIN_LIKE"/>
    <property type="match status" value="1"/>
</dbReference>
<dbReference type="OrthoDB" id="359268at2"/>
<evidence type="ECO:0000256" key="2">
    <source>
        <dbReference type="ARBA" id="ARBA00022630"/>
    </source>
</evidence>
<dbReference type="Proteomes" id="UP000305674">
    <property type="component" value="Unassembled WGS sequence"/>
</dbReference>
<dbReference type="GO" id="GO:0016491">
    <property type="term" value="F:oxidoreductase activity"/>
    <property type="evidence" value="ECO:0007669"/>
    <property type="project" value="TreeGrafter"/>
</dbReference>
<organism evidence="6 7">
    <name type="scientific">Ferrimonas sediminicola</name>
    <dbReference type="NCBI Taxonomy" id="2569538"/>
    <lineage>
        <taxon>Bacteria</taxon>
        <taxon>Pseudomonadati</taxon>
        <taxon>Pseudomonadota</taxon>
        <taxon>Gammaproteobacteria</taxon>
        <taxon>Alteromonadales</taxon>
        <taxon>Ferrimonadaceae</taxon>
        <taxon>Ferrimonas</taxon>
    </lineage>
</organism>
<keyword evidence="7" id="KW-1185">Reference proteome</keyword>
<dbReference type="InterPro" id="IPR001094">
    <property type="entry name" value="Flavdoxin-like"/>
</dbReference>
<evidence type="ECO:0000313" key="6">
    <source>
        <dbReference type="EMBL" id="TKB49737.1"/>
    </source>
</evidence>
<evidence type="ECO:0000256" key="1">
    <source>
        <dbReference type="ARBA" id="ARBA00001917"/>
    </source>
</evidence>
<dbReference type="GO" id="GO:0050660">
    <property type="term" value="F:flavin adenine dinucleotide binding"/>
    <property type="evidence" value="ECO:0007669"/>
    <property type="project" value="TreeGrafter"/>
</dbReference>
<dbReference type="PRINTS" id="PR00369">
    <property type="entry name" value="FLAVODOXIN"/>
</dbReference>
<keyword evidence="4" id="KW-0249">Electron transport</keyword>
<dbReference type="RefSeq" id="WP_136852288.1">
    <property type="nucleotide sequence ID" value="NZ_SWCI01000003.1"/>
</dbReference>
<evidence type="ECO:0000256" key="3">
    <source>
        <dbReference type="ARBA" id="ARBA00022643"/>
    </source>
</evidence>
<comment type="cofactor">
    <cofactor evidence="1">
        <name>FMN</name>
        <dbReference type="ChEBI" id="CHEBI:58210"/>
    </cofactor>
</comment>
<dbReference type="EMBL" id="SWCI01000003">
    <property type="protein sequence ID" value="TKB49737.1"/>
    <property type="molecule type" value="Genomic_DNA"/>
</dbReference>
<feature type="domain" description="Flavodoxin-like" evidence="5">
    <location>
        <begin position="4"/>
        <end position="146"/>
    </location>
</feature>
<dbReference type="InterPro" id="IPR008254">
    <property type="entry name" value="Flavodoxin/NO_synth"/>
</dbReference>
<proteinExistence type="predicted"/>
<dbReference type="GO" id="GO:0010181">
    <property type="term" value="F:FMN binding"/>
    <property type="evidence" value="ECO:0007669"/>
    <property type="project" value="InterPro"/>
</dbReference>
<dbReference type="GO" id="GO:0005829">
    <property type="term" value="C:cytosol"/>
    <property type="evidence" value="ECO:0007669"/>
    <property type="project" value="TreeGrafter"/>
</dbReference>
<dbReference type="NCBIfam" id="NF005989">
    <property type="entry name" value="PRK08105.1"/>
    <property type="match status" value="1"/>
</dbReference>
<evidence type="ECO:0000256" key="4">
    <source>
        <dbReference type="ARBA" id="ARBA00022982"/>
    </source>
</evidence>
<protein>
    <submittedName>
        <fullName evidence="6">Flavodoxin</fullName>
    </submittedName>
</protein>
<name>A0A4U1BF54_9GAMM</name>
<dbReference type="PANTHER" id="PTHR19384:SF128">
    <property type="entry name" value="NADPH OXIDOREDUCTASE A"/>
    <property type="match status" value="1"/>
</dbReference>
<dbReference type="PANTHER" id="PTHR19384">
    <property type="entry name" value="NITRIC OXIDE SYNTHASE-RELATED"/>
    <property type="match status" value="1"/>
</dbReference>
<dbReference type="Gene3D" id="3.40.50.360">
    <property type="match status" value="1"/>
</dbReference>
<dbReference type="Pfam" id="PF00258">
    <property type="entry name" value="Flavodoxin_1"/>
    <property type="match status" value="1"/>
</dbReference>
<comment type="caution">
    <text evidence="6">The sequence shown here is derived from an EMBL/GenBank/DDBJ whole genome shotgun (WGS) entry which is preliminary data.</text>
</comment>